<evidence type="ECO:0000313" key="3">
    <source>
        <dbReference type="Proteomes" id="UP000095230"/>
    </source>
</evidence>
<evidence type="ECO:0000313" key="4">
    <source>
        <dbReference type="Proteomes" id="UP000773469"/>
    </source>
</evidence>
<dbReference type="RefSeq" id="WP_028762423.1">
    <property type="nucleotide sequence ID" value="NZ_BPEU01000033.1"/>
</dbReference>
<evidence type="ECO:0008006" key="5">
    <source>
        <dbReference type="Google" id="ProtNLM"/>
    </source>
</evidence>
<reference evidence="2 3" key="1">
    <citation type="submission" date="2016-07" db="EMBL/GenBank/DDBJ databases">
        <title>Whole-genome of two Shewanella species isolated from a digestive organ of sea cucumber Apostichopus japonicus Selenka 1867.</title>
        <authorList>
            <person name="Hong H.-H."/>
            <person name="Choi H."/>
            <person name="Cheon S."/>
            <person name="Oh J.-S."/>
            <person name="Lee H.-G."/>
            <person name="Park C."/>
        </authorList>
    </citation>
    <scope>NUCLEOTIDE SEQUENCE [LARGE SCALE GENOMIC DNA]</scope>
    <source>
        <strain evidence="2 3">CSB03KR</strain>
    </source>
</reference>
<evidence type="ECO:0000313" key="1">
    <source>
        <dbReference type="EMBL" id="GIU45555.1"/>
    </source>
</evidence>
<organism evidence="2 3">
    <name type="scientific">Shewanella colwelliana</name>
    <name type="common">Alteromonas colwelliana</name>
    <dbReference type="NCBI Taxonomy" id="23"/>
    <lineage>
        <taxon>Bacteria</taxon>
        <taxon>Pseudomonadati</taxon>
        <taxon>Pseudomonadota</taxon>
        <taxon>Gammaproteobacteria</taxon>
        <taxon>Alteromonadales</taxon>
        <taxon>Shewanellaceae</taxon>
        <taxon>Shewanella</taxon>
    </lineage>
</organism>
<dbReference type="EMBL" id="MCBT01000046">
    <property type="protein sequence ID" value="OEG72594.1"/>
    <property type="molecule type" value="Genomic_DNA"/>
</dbReference>
<keyword evidence="4" id="KW-1185">Reference proteome</keyword>
<comment type="caution">
    <text evidence="2">The sequence shown here is derived from an EMBL/GenBank/DDBJ whole genome shotgun (WGS) entry which is preliminary data.</text>
</comment>
<dbReference type="Proteomes" id="UP000773469">
    <property type="component" value="Unassembled WGS sequence"/>
</dbReference>
<protein>
    <recommendedName>
        <fullName evidence="5">Phage shock protein B</fullName>
    </recommendedName>
</protein>
<gene>
    <name evidence="2" type="ORF">BEL05_09935</name>
    <name evidence="1" type="ORF">TUM3794_36130</name>
</gene>
<dbReference type="AlphaFoldDB" id="A0A1E5IPV1"/>
<dbReference type="EMBL" id="BPEU01000033">
    <property type="protein sequence ID" value="GIU45555.1"/>
    <property type="molecule type" value="Genomic_DNA"/>
</dbReference>
<proteinExistence type="predicted"/>
<reference evidence="1 4" key="2">
    <citation type="submission" date="2021-05" db="EMBL/GenBank/DDBJ databases">
        <title>Molecular characterization for Shewanella algae harboring chromosomal blaOXA-55-like strains isolated from clinical and environment sample.</title>
        <authorList>
            <person name="Ohama Y."/>
            <person name="Aoki K."/>
            <person name="Harada S."/>
            <person name="Moriya K."/>
            <person name="Ishii Y."/>
            <person name="Tateda K."/>
        </authorList>
    </citation>
    <scope>NUCLEOTIDE SEQUENCE [LARGE SCALE GENOMIC DNA]</scope>
    <source>
        <strain evidence="1 4">MBTL60-118</strain>
    </source>
</reference>
<dbReference type="Proteomes" id="UP000095230">
    <property type="component" value="Unassembled WGS sequence"/>
</dbReference>
<sequence>MGPFEIAAIAIIGAFAISGYKEYNKRHDNMDSKAVDELKTELERLKDRVVTLEKIVTDKSYQLGDEIERL</sequence>
<accession>A0A1E5IPV1</accession>
<name>A0A1E5IPV1_SHECO</name>
<evidence type="ECO:0000313" key="2">
    <source>
        <dbReference type="EMBL" id="OEG72594.1"/>
    </source>
</evidence>
<dbReference type="OrthoDB" id="5772882at2"/>